<protein>
    <recommendedName>
        <fullName evidence="1">F-box domain-containing protein</fullName>
    </recommendedName>
</protein>
<dbReference type="InterPro" id="IPR001810">
    <property type="entry name" value="F-box_dom"/>
</dbReference>
<dbReference type="SMART" id="SM00256">
    <property type="entry name" value="FBOX"/>
    <property type="match status" value="1"/>
</dbReference>
<reference evidence="3" key="1">
    <citation type="submission" date="2017-03" db="EMBL/GenBank/DDBJ databases">
        <title>Genomes of endolithic fungi from Antarctica.</title>
        <authorList>
            <person name="Coleine C."/>
            <person name="Masonjones S."/>
            <person name="Stajich J.E."/>
        </authorList>
    </citation>
    <scope>NUCLEOTIDE SEQUENCE [LARGE SCALE GENOMIC DNA]</scope>
    <source>
        <strain evidence="3">CCFEE 5527</strain>
    </source>
</reference>
<gene>
    <name evidence="2" type="ORF">B0A48_01616</name>
</gene>
<dbReference type="OrthoDB" id="3219396at2759"/>
<evidence type="ECO:0000313" key="3">
    <source>
        <dbReference type="Proteomes" id="UP000192596"/>
    </source>
</evidence>
<accession>A0A1V8TQ63</accession>
<dbReference type="Gene3D" id="1.20.1280.50">
    <property type="match status" value="1"/>
</dbReference>
<comment type="caution">
    <text evidence="2">The sequence shown here is derived from an EMBL/GenBank/DDBJ whole genome shotgun (WGS) entry which is preliminary data.</text>
</comment>
<dbReference type="Proteomes" id="UP000192596">
    <property type="component" value="Unassembled WGS sequence"/>
</dbReference>
<name>A0A1V8TQ63_9PEZI</name>
<dbReference type="EMBL" id="NAJO01000003">
    <property type="protein sequence ID" value="OQO13388.1"/>
    <property type="molecule type" value="Genomic_DNA"/>
</dbReference>
<sequence length="228" mass="26196">MTALSLGSLPNELILQILYYLDIPELLALSRTSRSLRFLAFDPHLHVLRLKYSLSSLAHLLPLRPSLQTLQPPTSNIYLSRTRLAARRLHWALVCIRLSRSLQRRPKLSTLVAANILPKECCRVDRRSGDFVWGGGGLVERKRQLERERLKEGLRVWLERKAREIRARRKDSNAGVGVLVWKFSRKMKVSGPSERRETAEWERRPKREKVGGLKRFWEGLGSTGLASG</sequence>
<dbReference type="AlphaFoldDB" id="A0A1V8TQ63"/>
<feature type="domain" description="F-box" evidence="1">
    <location>
        <begin position="3"/>
        <end position="50"/>
    </location>
</feature>
<dbReference type="SUPFAM" id="SSF81383">
    <property type="entry name" value="F-box domain"/>
    <property type="match status" value="1"/>
</dbReference>
<dbReference type="Pfam" id="PF12937">
    <property type="entry name" value="F-box-like"/>
    <property type="match status" value="1"/>
</dbReference>
<keyword evidence="3" id="KW-1185">Reference proteome</keyword>
<dbReference type="STRING" id="1507870.A0A1V8TQ63"/>
<dbReference type="PROSITE" id="PS50181">
    <property type="entry name" value="FBOX"/>
    <property type="match status" value="1"/>
</dbReference>
<evidence type="ECO:0000313" key="2">
    <source>
        <dbReference type="EMBL" id="OQO13388.1"/>
    </source>
</evidence>
<proteinExistence type="predicted"/>
<organism evidence="2 3">
    <name type="scientific">Cryoendolithus antarcticus</name>
    <dbReference type="NCBI Taxonomy" id="1507870"/>
    <lineage>
        <taxon>Eukaryota</taxon>
        <taxon>Fungi</taxon>
        <taxon>Dikarya</taxon>
        <taxon>Ascomycota</taxon>
        <taxon>Pezizomycotina</taxon>
        <taxon>Dothideomycetes</taxon>
        <taxon>Dothideomycetidae</taxon>
        <taxon>Cladosporiales</taxon>
        <taxon>Cladosporiaceae</taxon>
        <taxon>Cryoendolithus</taxon>
    </lineage>
</organism>
<dbReference type="InParanoid" id="A0A1V8TQ63"/>
<dbReference type="InterPro" id="IPR036047">
    <property type="entry name" value="F-box-like_dom_sf"/>
</dbReference>
<evidence type="ECO:0000259" key="1">
    <source>
        <dbReference type="PROSITE" id="PS50181"/>
    </source>
</evidence>